<proteinExistence type="predicted"/>
<accession>A0A2U9B3B6</accession>
<dbReference type="EMBL" id="CP026245">
    <property type="protein sequence ID" value="AWO98429.1"/>
    <property type="molecule type" value="Genomic_DNA"/>
</dbReference>
<dbReference type="Proteomes" id="UP000246464">
    <property type="component" value="Chromosome 3"/>
</dbReference>
<dbReference type="Proteomes" id="UP000438429">
    <property type="component" value="Unassembled WGS sequence"/>
</dbReference>
<feature type="region of interest" description="Disordered" evidence="1">
    <location>
        <begin position="1"/>
        <end position="20"/>
    </location>
</feature>
<gene>
    <name evidence="3" type="ORF">F2P81_024049</name>
    <name evidence="2" type="ORF">SMAX5B_007042</name>
</gene>
<organism evidence="2 4">
    <name type="scientific">Scophthalmus maximus</name>
    <name type="common">Turbot</name>
    <name type="synonym">Psetta maxima</name>
    <dbReference type="NCBI Taxonomy" id="52904"/>
    <lineage>
        <taxon>Eukaryota</taxon>
        <taxon>Metazoa</taxon>
        <taxon>Chordata</taxon>
        <taxon>Craniata</taxon>
        <taxon>Vertebrata</taxon>
        <taxon>Euteleostomi</taxon>
        <taxon>Actinopterygii</taxon>
        <taxon>Neopterygii</taxon>
        <taxon>Teleostei</taxon>
        <taxon>Neoteleostei</taxon>
        <taxon>Acanthomorphata</taxon>
        <taxon>Carangaria</taxon>
        <taxon>Pleuronectiformes</taxon>
        <taxon>Pleuronectoidei</taxon>
        <taxon>Scophthalmidae</taxon>
        <taxon>Scophthalmus</taxon>
    </lineage>
</organism>
<evidence type="ECO:0000313" key="4">
    <source>
        <dbReference type="Proteomes" id="UP000246464"/>
    </source>
</evidence>
<reference evidence="2 4" key="1">
    <citation type="submission" date="2017-12" db="EMBL/GenBank/DDBJ databases">
        <title>Integrating genomic resources of turbot (Scophthalmus maximus) in depth evaluation of genetic and physical mapping variation across individuals.</title>
        <authorList>
            <person name="Martinez P."/>
        </authorList>
    </citation>
    <scope>NUCLEOTIDE SEQUENCE [LARGE SCALE GENOMIC DNA]</scope>
</reference>
<name>A0A2U9B3B6_SCOMX</name>
<evidence type="ECO:0000313" key="2">
    <source>
        <dbReference type="EMBL" id="AWO98429.1"/>
    </source>
</evidence>
<evidence type="ECO:0000313" key="5">
    <source>
        <dbReference type="Proteomes" id="UP000438429"/>
    </source>
</evidence>
<reference evidence="3 5" key="2">
    <citation type="submission" date="2019-06" db="EMBL/GenBank/DDBJ databases">
        <title>Draft genomes of female and male turbot (Scophthalmus maximus).</title>
        <authorList>
            <person name="Xu H."/>
            <person name="Xu X.-W."/>
            <person name="Shao C."/>
            <person name="Chen S."/>
        </authorList>
    </citation>
    <scope>NUCLEOTIDE SEQUENCE [LARGE SCALE GENOMIC DNA]</scope>
    <source>
        <strain evidence="3">Ysfricsl-2016a</strain>
        <tissue evidence="3">Blood</tissue>
    </source>
</reference>
<dbReference type="EMBL" id="VEVO01000022">
    <property type="protein sequence ID" value="KAF0023419.1"/>
    <property type="molecule type" value="Genomic_DNA"/>
</dbReference>
<keyword evidence="4" id="KW-1185">Reference proteome</keyword>
<sequence>MVLSMPRSTPSEPERSSSLPYVLRTVHSEATARETRIPLVVHALETLRHAAVIGLASVAADVRDFVQPQGVVHVAGDVHLFPSPERNVGQHGQQHFGIHKAHFVHQDEVRALSSAGL</sequence>
<evidence type="ECO:0000313" key="3">
    <source>
        <dbReference type="EMBL" id="KAF0023419.1"/>
    </source>
</evidence>
<dbReference type="AlphaFoldDB" id="A0A2U9B3B6"/>
<evidence type="ECO:0000256" key="1">
    <source>
        <dbReference type="SAM" id="MobiDB-lite"/>
    </source>
</evidence>
<protein>
    <submittedName>
        <fullName evidence="2">Uncharacterized protein</fullName>
    </submittedName>
</protein>